<organism evidence="1">
    <name type="scientific">Trypanosoma vivax (strain Y486)</name>
    <dbReference type="NCBI Taxonomy" id="1055687"/>
    <lineage>
        <taxon>Eukaryota</taxon>
        <taxon>Discoba</taxon>
        <taxon>Euglenozoa</taxon>
        <taxon>Kinetoplastea</taxon>
        <taxon>Metakinetoplastina</taxon>
        <taxon>Trypanosomatida</taxon>
        <taxon>Trypanosomatidae</taxon>
        <taxon>Trypanosoma</taxon>
        <taxon>Duttonella</taxon>
    </lineage>
</organism>
<dbReference type="EMBL" id="HE573027">
    <property type="protein sequence ID" value="CCC53477.1"/>
    <property type="molecule type" value="Genomic_DNA"/>
</dbReference>
<protein>
    <submittedName>
        <fullName evidence="1">Uncharacterized protein</fullName>
    </submittedName>
</protein>
<name>G0UCC6_TRYVY</name>
<accession>G0UCC6</accession>
<dbReference type="AlphaFoldDB" id="G0UCC6"/>
<proteinExistence type="predicted"/>
<sequence>MEPTTRCLIGVPKFRVGFFPLEPSLAHRYLFAVAVSLSVLITLRTKVNSVIFLQRFITLSHLHAVLRYGSCASCFTGTRLTSLIALLKLLLFTIYGGSGS</sequence>
<dbReference type="VEuPathDB" id="TriTrypDB:TvY486_1109610"/>
<evidence type="ECO:0000313" key="1">
    <source>
        <dbReference type="EMBL" id="CCC53477.1"/>
    </source>
</evidence>
<reference evidence="1" key="1">
    <citation type="journal article" date="2012" name="Proc. Natl. Acad. Sci. U.S.A.">
        <title>Antigenic diversity is generated by distinct evolutionary mechanisms in African trypanosome species.</title>
        <authorList>
            <person name="Jackson A.P."/>
            <person name="Berry A."/>
            <person name="Aslett M."/>
            <person name="Allison H.C."/>
            <person name="Burton P."/>
            <person name="Vavrova-Anderson J."/>
            <person name="Brown R."/>
            <person name="Browne H."/>
            <person name="Corton N."/>
            <person name="Hauser H."/>
            <person name="Gamble J."/>
            <person name="Gilderthorp R."/>
            <person name="Marcello L."/>
            <person name="McQuillan J."/>
            <person name="Otto T.D."/>
            <person name="Quail M.A."/>
            <person name="Sanders M.J."/>
            <person name="van Tonder A."/>
            <person name="Ginger M.L."/>
            <person name="Field M.C."/>
            <person name="Barry J.D."/>
            <person name="Hertz-Fowler C."/>
            <person name="Berriman M."/>
        </authorList>
    </citation>
    <scope>NUCLEOTIDE SEQUENCE</scope>
    <source>
        <strain evidence="1">Y486</strain>
    </source>
</reference>
<gene>
    <name evidence="1" type="ORF">TVY486_1109610</name>
</gene>